<accession>A0A1X0BZK1</accession>
<gene>
    <name evidence="1" type="ORF">MCEL_03490</name>
</gene>
<dbReference type="EMBL" id="AP022591">
    <property type="protein sequence ID" value="BBY42054.1"/>
    <property type="molecule type" value="Genomic_DNA"/>
</dbReference>
<proteinExistence type="predicted"/>
<organism evidence="1 2">
    <name type="scientific">Mycolicibacterium celeriflavum</name>
    <name type="common">Mycobacterium celeriflavum</name>
    <dbReference type="NCBI Taxonomy" id="1249101"/>
    <lineage>
        <taxon>Bacteria</taxon>
        <taxon>Bacillati</taxon>
        <taxon>Actinomycetota</taxon>
        <taxon>Actinomycetes</taxon>
        <taxon>Mycobacteriales</taxon>
        <taxon>Mycobacteriaceae</taxon>
        <taxon>Mycolicibacterium</taxon>
    </lineage>
</organism>
<evidence type="ECO:0000313" key="1">
    <source>
        <dbReference type="EMBL" id="BBY42054.1"/>
    </source>
</evidence>
<protein>
    <submittedName>
        <fullName evidence="1">Uncharacterized protein</fullName>
    </submittedName>
</protein>
<sequence length="186" mass="20833">MTVADDTRWVMDTSTFTHFCRAKREDVLQRLAPQGLILIPDSVDVEIGRGRDLGYDLPDIDSLPWVERGILTEDEQTLQLLIKVDMPSKPGDAPTKNLGECAVLACATERGMTAVIDDRDARVQARARGLRFETTMHIIIEAYKRLDDIDTEAAEQLYEALLATDMRLPRVDSVIGWGYAMELLPG</sequence>
<dbReference type="KEGG" id="mcee:MCEL_03490"/>
<dbReference type="STRING" id="1249101.BST21_06110"/>
<dbReference type="Proteomes" id="UP000466431">
    <property type="component" value="Chromosome"/>
</dbReference>
<evidence type="ECO:0000313" key="2">
    <source>
        <dbReference type="Proteomes" id="UP000466431"/>
    </source>
</evidence>
<dbReference type="AlphaFoldDB" id="A0A1X0BZK1"/>
<dbReference type="RefSeq" id="WP_083000797.1">
    <property type="nucleotide sequence ID" value="NZ_AP022591.1"/>
</dbReference>
<reference evidence="1 2" key="1">
    <citation type="journal article" date="2019" name="Emerg. Microbes Infect.">
        <title>Comprehensive subspecies identification of 175 nontuberculous mycobacteria species based on 7547 genomic profiles.</title>
        <authorList>
            <person name="Matsumoto Y."/>
            <person name="Kinjo T."/>
            <person name="Motooka D."/>
            <person name="Nabeya D."/>
            <person name="Jung N."/>
            <person name="Uechi K."/>
            <person name="Horii T."/>
            <person name="Iida T."/>
            <person name="Fujita J."/>
            <person name="Nakamura S."/>
        </authorList>
    </citation>
    <scope>NUCLEOTIDE SEQUENCE [LARGE SCALE GENOMIC DNA]</scope>
    <source>
        <strain evidence="1 2">JCM 18439</strain>
    </source>
</reference>
<dbReference type="InterPro" id="IPR021799">
    <property type="entry name" value="PIN-like_prokaryotic"/>
</dbReference>
<keyword evidence="2" id="KW-1185">Reference proteome</keyword>
<dbReference type="OrthoDB" id="4550471at2"/>
<dbReference type="Pfam" id="PF11848">
    <property type="entry name" value="DUF3368"/>
    <property type="match status" value="1"/>
</dbReference>
<name>A0A1X0BZK1_MYCCF</name>